<dbReference type="Proteomes" id="UP001607303">
    <property type="component" value="Unassembled WGS sequence"/>
</dbReference>
<comment type="caution">
    <text evidence="1">The sequence shown here is derived from an EMBL/GenBank/DDBJ whole genome shotgun (WGS) entry which is preliminary data.</text>
</comment>
<sequence>MQDVSPLLTLRSRILTYPLALAWFHRTREFSSHRSLLERVSRAFHRIADSSRDAIDFSTVKREEQQSRVCIANISSIDVVAVTIVAIAAARMRVIQLSAAIYWLSDHPTNLSVDTPILS</sequence>
<reference evidence="1 2" key="1">
    <citation type="journal article" date="2024" name="Ann. Entomol. Soc. Am.">
        <title>Genomic analyses of the southern and eastern yellowjacket wasps (Hymenoptera: Vespidae) reveal evolutionary signatures of social life.</title>
        <authorList>
            <person name="Catto M.A."/>
            <person name="Caine P.B."/>
            <person name="Orr S.E."/>
            <person name="Hunt B.G."/>
            <person name="Goodisman M.A.D."/>
        </authorList>
    </citation>
    <scope>NUCLEOTIDE SEQUENCE [LARGE SCALE GENOMIC DNA]</scope>
    <source>
        <strain evidence="1">232</strain>
        <tissue evidence="1">Head and thorax</tissue>
    </source>
</reference>
<dbReference type="AlphaFoldDB" id="A0ABD2AQN2"/>
<proteinExistence type="predicted"/>
<keyword evidence="2" id="KW-1185">Reference proteome</keyword>
<organism evidence="1 2">
    <name type="scientific">Vespula maculifrons</name>
    <name type="common">Eastern yellow jacket</name>
    <name type="synonym">Wasp</name>
    <dbReference type="NCBI Taxonomy" id="7453"/>
    <lineage>
        <taxon>Eukaryota</taxon>
        <taxon>Metazoa</taxon>
        <taxon>Ecdysozoa</taxon>
        <taxon>Arthropoda</taxon>
        <taxon>Hexapoda</taxon>
        <taxon>Insecta</taxon>
        <taxon>Pterygota</taxon>
        <taxon>Neoptera</taxon>
        <taxon>Endopterygota</taxon>
        <taxon>Hymenoptera</taxon>
        <taxon>Apocrita</taxon>
        <taxon>Aculeata</taxon>
        <taxon>Vespoidea</taxon>
        <taxon>Vespidae</taxon>
        <taxon>Vespinae</taxon>
        <taxon>Vespula</taxon>
    </lineage>
</organism>
<name>A0ABD2AQN2_VESMC</name>
<protein>
    <submittedName>
        <fullName evidence="1">Uncharacterized protein</fullName>
    </submittedName>
</protein>
<evidence type="ECO:0000313" key="2">
    <source>
        <dbReference type="Proteomes" id="UP001607303"/>
    </source>
</evidence>
<evidence type="ECO:0000313" key="1">
    <source>
        <dbReference type="EMBL" id="KAL2721955.1"/>
    </source>
</evidence>
<dbReference type="EMBL" id="JAYRBN010000116">
    <property type="protein sequence ID" value="KAL2721955.1"/>
    <property type="molecule type" value="Genomic_DNA"/>
</dbReference>
<accession>A0ABD2AQN2</accession>
<gene>
    <name evidence="1" type="ORF">V1477_020775</name>
</gene>